<evidence type="ECO:0000313" key="9">
    <source>
        <dbReference type="Proteomes" id="UP000290545"/>
    </source>
</evidence>
<evidence type="ECO:0000256" key="4">
    <source>
        <dbReference type="PROSITE-ProRule" id="PRU00339"/>
    </source>
</evidence>
<dbReference type="AlphaFoldDB" id="A0A4Q1DAT0"/>
<organism evidence="8 9">
    <name type="scientific">Filimonas effusa</name>
    <dbReference type="NCBI Taxonomy" id="2508721"/>
    <lineage>
        <taxon>Bacteria</taxon>
        <taxon>Pseudomonadati</taxon>
        <taxon>Bacteroidota</taxon>
        <taxon>Chitinophagia</taxon>
        <taxon>Chitinophagales</taxon>
        <taxon>Chitinophagaceae</taxon>
        <taxon>Filimonas</taxon>
    </lineage>
</organism>
<gene>
    <name evidence="8" type="ORF">ESB13_06935</name>
</gene>
<dbReference type="Gene3D" id="3.30.1330.60">
    <property type="entry name" value="OmpA-like domain"/>
    <property type="match status" value="1"/>
</dbReference>
<accession>A0A4Q1DAT0</accession>
<comment type="subcellular location">
    <subcellularLocation>
        <location evidence="1">Cell outer membrane</location>
    </subcellularLocation>
</comment>
<dbReference type="Pfam" id="PF13432">
    <property type="entry name" value="TPR_16"/>
    <property type="match status" value="1"/>
</dbReference>
<dbReference type="RefSeq" id="WP_129002283.1">
    <property type="nucleotide sequence ID" value="NZ_SDHZ01000001.1"/>
</dbReference>
<dbReference type="PANTHER" id="PTHR30329">
    <property type="entry name" value="STATOR ELEMENT OF FLAGELLAR MOTOR COMPLEX"/>
    <property type="match status" value="1"/>
</dbReference>
<dbReference type="SUPFAM" id="SSF103088">
    <property type="entry name" value="OmpA-like"/>
    <property type="match status" value="1"/>
</dbReference>
<keyword evidence="9" id="KW-1185">Reference proteome</keyword>
<feature type="repeat" description="TPR" evidence="4">
    <location>
        <begin position="28"/>
        <end position="61"/>
    </location>
</feature>
<evidence type="ECO:0000313" key="8">
    <source>
        <dbReference type="EMBL" id="RXK86534.1"/>
    </source>
</evidence>
<evidence type="ECO:0000259" key="7">
    <source>
        <dbReference type="PROSITE" id="PS51123"/>
    </source>
</evidence>
<keyword evidence="6" id="KW-0732">Signal</keyword>
<keyword evidence="8" id="KW-0966">Cell projection</keyword>
<dbReference type="Pfam" id="PF00691">
    <property type="entry name" value="OmpA"/>
    <property type="match status" value="1"/>
</dbReference>
<proteinExistence type="predicted"/>
<evidence type="ECO:0000256" key="6">
    <source>
        <dbReference type="SAM" id="SignalP"/>
    </source>
</evidence>
<dbReference type="InterPro" id="IPR036737">
    <property type="entry name" value="OmpA-like_sf"/>
</dbReference>
<dbReference type="OrthoDB" id="9809364at2"/>
<dbReference type="SUPFAM" id="SSF82171">
    <property type="entry name" value="DPP6 N-terminal domain-like"/>
    <property type="match status" value="1"/>
</dbReference>
<feature type="domain" description="OmpA-like" evidence="7">
    <location>
        <begin position="473"/>
        <end position="593"/>
    </location>
</feature>
<dbReference type="PRINTS" id="PR01021">
    <property type="entry name" value="OMPADOMAIN"/>
</dbReference>
<dbReference type="GO" id="GO:0009279">
    <property type="term" value="C:cell outer membrane"/>
    <property type="evidence" value="ECO:0007669"/>
    <property type="project" value="UniProtKB-SubCell"/>
</dbReference>
<dbReference type="Gene3D" id="2.120.10.30">
    <property type="entry name" value="TolB, C-terminal domain"/>
    <property type="match status" value="1"/>
</dbReference>
<dbReference type="InterPro" id="IPR011659">
    <property type="entry name" value="WD40"/>
</dbReference>
<comment type="caution">
    <text evidence="8">The sequence shown here is derived from an EMBL/GenBank/DDBJ whole genome shotgun (WGS) entry which is preliminary data.</text>
</comment>
<dbReference type="PROSITE" id="PS50005">
    <property type="entry name" value="TPR"/>
    <property type="match status" value="1"/>
</dbReference>
<dbReference type="InterPro" id="IPR011990">
    <property type="entry name" value="TPR-like_helical_dom_sf"/>
</dbReference>
<dbReference type="Gene3D" id="1.25.40.10">
    <property type="entry name" value="Tetratricopeptide repeat domain"/>
    <property type="match status" value="1"/>
</dbReference>
<dbReference type="InterPro" id="IPR019734">
    <property type="entry name" value="TPR_rpt"/>
</dbReference>
<protein>
    <submittedName>
        <fullName evidence="8">Flagellar motor protein MotB</fullName>
    </submittedName>
</protein>
<evidence type="ECO:0000256" key="1">
    <source>
        <dbReference type="ARBA" id="ARBA00004442"/>
    </source>
</evidence>
<keyword evidence="8" id="KW-0282">Flagellum</keyword>
<feature type="signal peptide" evidence="6">
    <location>
        <begin position="1"/>
        <end position="25"/>
    </location>
</feature>
<keyword evidence="4" id="KW-0802">TPR repeat</keyword>
<keyword evidence="2 5" id="KW-0472">Membrane</keyword>
<reference evidence="8 9" key="1">
    <citation type="submission" date="2019-01" db="EMBL/GenBank/DDBJ databases">
        <title>Filimonas sp. strain TTM-71.</title>
        <authorList>
            <person name="Chen W.-M."/>
        </authorList>
    </citation>
    <scope>NUCLEOTIDE SEQUENCE [LARGE SCALE GENOMIC DNA]</scope>
    <source>
        <strain evidence="8 9">TTM-71</strain>
    </source>
</reference>
<evidence type="ECO:0000256" key="5">
    <source>
        <dbReference type="PROSITE-ProRule" id="PRU00473"/>
    </source>
</evidence>
<evidence type="ECO:0000256" key="3">
    <source>
        <dbReference type="ARBA" id="ARBA00023237"/>
    </source>
</evidence>
<dbReference type="InterPro" id="IPR011042">
    <property type="entry name" value="6-blade_b-propeller_TolB-like"/>
</dbReference>
<keyword evidence="3" id="KW-0998">Cell outer membrane</keyword>
<dbReference type="InterPro" id="IPR006665">
    <property type="entry name" value="OmpA-like"/>
</dbReference>
<keyword evidence="8" id="KW-0969">Cilium</keyword>
<dbReference type="PANTHER" id="PTHR30329:SF21">
    <property type="entry name" value="LIPOPROTEIN YIAD-RELATED"/>
    <property type="match status" value="1"/>
</dbReference>
<evidence type="ECO:0000256" key="2">
    <source>
        <dbReference type="ARBA" id="ARBA00023136"/>
    </source>
</evidence>
<dbReference type="CDD" id="cd07185">
    <property type="entry name" value="OmpA_C-like"/>
    <property type="match status" value="1"/>
</dbReference>
<dbReference type="Pfam" id="PF07676">
    <property type="entry name" value="PD40"/>
    <property type="match status" value="1"/>
</dbReference>
<dbReference type="InterPro" id="IPR006664">
    <property type="entry name" value="OMP_bac"/>
</dbReference>
<dbReference type="PROSITE" id="PS51123">
    <property type="entry name" value="OMPA_2"/>
    <property type="match status" value="1"/>
</dbReference>
<dbReference type="EMBL" id="SDHZ01000001">
    <property type="protein sequence ID" value="RXK86534.1"/>
    <property type="molecule type" value="Genomic_DNA"/>
</dbReference>
<feature type="chain" id="PRO_5020445567" evidence="6">
    <location>
        <begin position="26"/>
        <end position="593"/>
    </location>
</feature>
<dbReference type="Proteomes" id="UP000290545">
    <property type="component" value="Unassembled WGS sequence"/>
</dbReference>
<name>A0A4Q1DAT0_9BACT</name>
<sequence>MRISQPIRYFMLAAICCGVVSVTQAQYVANYKKAADDYYAKGDFNSAATYYEKYIGLHPSVKGGYEPYIIQKQAAAVKKGAGSMEIRYRLAESYRNLTYYANAEKAYQQIVEEAPAQYPLARYWYAVCLRANGKYAEAKQQQQQFLSSYNGEEAYKKLAKQEIENCGFIEQSLAAADKHTTIQKYDSAVNKEGASYAAAWVDGNTLAYTSTRGTYTNQLYTAPVANNVIGAAAVLQFPGTNFDQQGVATFSADGKRIYFTAWEVAADGKKTSVLYSSEKRGNTWSKPALLNVTINAKGYSARQPQVTADGAYLLFASDMPGGNGKFDIWYAPLDAKGVAGKAVNAGSQVNTAEDEQAPFYHQASETLVFAANGRTGMGGFDLFASKGKIGGSWEAPVNLGAPVNSVKDDIYFTNQQAHGLLEHAIISSDRSSACCLELFAVNKLQPPPPPVVKETPVAAAPVTPKETPKEEIVVEHNRALLQHVLFAFNSAALDESSNGQLKAVAAYLQAHPDIKIEIGAHTDGTGKEAYNLKLSEQRAKACTDYLVKEGIAAERLVAKGYGACCPLEKETTADGKDIPEAREKNRRVALKVL</sequence>
<dbReference type="SUPFAM" id="SSF48452">
    <property type="entry name" value="TPR-like"/>
    <property type="match status" value="1"/>
</dbReference>
<dbReference type="InterPro" id="IPR050330">
    <property type="entry name" value="Bact_OuterMem_StrucFunc"/>
</dbReference>